<dbReference type="STRING" id="1267423.SAMN05216290_1614"/>
<dbReference type="PANTHER" id="PTHR30383:SF5">
    <property type="entry name" value="SGNH HYDROLASE-TYPE ESTERASE DOMAIN-CONTAINING PROTEIN"/>
    <property type="match status" value="1"/>
</dbReference>
<evidence type="ECO:0000259" key="2">
    <source>
        <dbReference type="Pfam" id="PF13472"/>
    </source>
</evidence>
<evidence type="ECO:0000313" key="4">
    <source>
        <dbReference type="Proteomes" id="UP000199437"/>
    </source>
</evidence>
<dbReference type="OrthoDB" id="9790057at2"/>
<dbReference type="Gene3D" id="3.40.50.1110">
    <property type="entry name" value="SGNH hydrolase"/>
    <property type="match status" value="1"/>
</dbReference>
<dbReference type="GO" id="GO:0004622">
    <property type="term" value="F:phosphatidylcholine lysophospholipase activity"/>
    <property type="evidence" value="ECO:0007669"/>
    <property type="project" value="TreeGrafter"/>
</dbReference>
<sequence>MKRIIIFSTLLVALVSTHAFAQDPARFAEEVKKFENAAANYPEANRIVFTGSSSIRLWVDFKSYFPNHNVINTGFGGSETSDLLHYKDLLISQFKPKQVFIYEGDNDINSGKAPNAVIGDIAVLVTQLLDEGVESIVLISAKPSIARWELKETYEEFNEKLAKLSMIIPNVYYADTWSTMMLNDGTLQQDIFLEDDLHMNKKGYDLWIDEIRPLLIQEK</sequence>
<keyword evidence="4" id="KW-1185">Reference proteome</keyword>
<accession>A0A1I0P040</accession>
<evidence type="ECO:0000313" key="3">
    <source>
        <dbReference type="EMBL" id="SEW07518.1"/>
    </source>
</evidence>
<feature type="domain" description="SGNH hydrolase-type esterase" evidence="2">
    <location>
        <begin position="65"/>
        <end position="206"/>
    </location>
</feature>
<reference evidence="4" key="1">
    <citation type="submission" date="2016-10" db="EMBL/GenBank/DDBJ databases">
        <authorList>
            <person name="Varghese N."/>
            <person name="Submissions S."/>
        </authorList>
    </citation>
    <scope>NUCLEOTIDE SEQUENCE [LARGE SCALE GENOMIC DNA]</scope>
    <source>
        <strain evidence="4">CGMCC 1.12402</strain>
    </source>
</reference>
<dbReference type="InterPro" id="IPR036514">
    <property type="entry name" value="SGNH_hydro_sf"/>
</dbReference>
<dbReference type="InterPro" id="IPR051532">
    <property type="entry name" value="Ester_Hydrolysis_Enzymes"/>
</dbReference>
<feature type="signal peptide" evidence="1">
    <location>
        <begin position="1"/>
        <end position="21"/>
    </location>
</feature>
<dbReference type="EMBL" id="FOIR01000001">
    <property type="protein sequence ID" value="SEW07518.1"/>
    <property type="molecule type" value="Genomic_DNA"/>
</dbReference>
<protein>
    <submittedName>
        <fullName evidence="3">Lysophospholipase L1</fullName>
    </submittedName>
</protein>
<feature type="chain" id="PRO_5011738398" evidence="1">
    <location>
        <begin position="22"/>
        <end position="219"/>
    </location>
</feature>
<keyword evidence="1" id="KW-0732">Signal</keyword>
<evidence type="ECO:0000256" key="1">
    <source>
        <dbReference type="SAM" id="SignalP"/>
    </source>
</evidence>
<gene>
    <name evidence="3" type="ORF">SAMN05216290_1614</name>
</gene>
<dbReference type="RefSeq" id="WP_090257986.1">
    <property type="nucleotide sequence ID" value="NZ_FOIR01000001.1"/>
</dbReference>
<dbReference type="Proteomes" id="UP000199437">
    <property type="component" value="Unassembled WGS sequence"/>
</dbReference>
<dbReference type="GeneID" id="99986338"/>
<dbReference type="PANTHER" id="PTHR30383">
    <property type="entry name" value="THIOESTERASE 1/PROTEASE 1/LYSOPHOSPHOLIPASE L1"/>
    <property type="match status" value="1"/>
</dbReference>
<dbReference type="Pfam" id="PF13472">
    <property type="entry name" value="Lipase_GDSL_2"/>
    <property type="match status" value="1"/>
</dbReference>
<proteinExistence type="predicted"/>
<organism evidence="3 4">
    <name type="scientific">Roseivirga pacifica</name>
    <dbReference type="NCBI Taxonomy" id="1267423"/>
    <lineage>
        <taxon>Bacteria</taxon>
        <taxon>Pseudomonadati</taxon>
        <taxon>Bacteroidota</taxon>
        <taxon>Cytophagia</taxon>
        <taxon>Cytophagales</taxon>
        <taxon>Roseivirgaceae</taxon>
        <taxon>Roseivirga</taxon>
    </lineage>
</organism>
<dbReference type="InterPro" id="IPR013830">
    <property type="entry name" value="SGNH_hydro"/>
</dbReference>
<name>A0A1I0P040_9BACT</name>
<dbReference type="AlphaFoldDB" id="A0A1I0P040"/>
<dbReference type="SUPFAM" id="SSF52266">
    <property type="entry name" value="SGNH hydrolase"/>
    <property type="match status" value="1"/>
</dbReference>